<evidence type="ECO:0000313" key="1">
    <source>
        <dbReference type="EMBL" id="CAA9328683.1"/>
    </source>
</evidence>
<protein>
    <submittedName>
        <fullName evidence="1">Uncharacterized protein</fullName>
    </submittedName>
</protein>
<dbReference type="AlphaFoldDB" id="A0A6J4LH45"/>
<gene>
    <name evidence="1" type="ORF">AVDCRST_MAG07-2117</name>
</gene>
<feature type="non-terminal residue" evidence="1">
    <location>
        <position position="47"/>
    </location>
</feature>
<dbReference type="EMBL" id="CADCUB010000085">
    <property type="protein sequence ID" value="CAA9328683.1"/>
    <property type="molecule type" value="Genomic_DNA"/>
</dbReference>
<organism evidence="1">
    <name type="scientific">uncultured Frankineae bacterium</name>
    <dbReference type="NCBI Taxonomy" id="437475"/>
    <lineage>
        <taxon>Bacteria</taxon>
        <taxon>Bacillati</taxon>
        <taxon>Actinomycetota</taxon>
        <taxon>Actinomycetes</taxon>
        <taxon>Frankiales</taxon>
        <taxon>environmental samples</taxon>
    </lineage>
</organism>
<feature type="non-terminal residue" evidence="1">
    <location>
        <position position="1"/>
    </location>
</feature>
<accession>A0A6J4LH45</accession>
<name>A0A6J4LH45_9ACTN</name>
<proteinExistence type="predicted"/>
<reference evidence="1" key="1">
    <citation type="submission" date="2020-02" db="EMBL/GenBank/DDBJ databases">
        <authorList>
            <person name="Meier V. D."/>
        </authorList>
    </citation>
    <scope>NUCLEOTIDE SEQUENCE</scope>
    <source>
        <strain evidence="1">AVDCRST_MAG07</strain>
    </source>
</reference>
<sequence>CRPSSIRARPGGRAVPHVHAWSVSCPSGCSSASWGAGWPAWSGCVAR</sequence>